<feature type="domain" description="RRM" evidence="2">
    <location>
        <begin position="572"/>
        <end position="643"/>
    </location>
</feature>
<gene>
    <name evidence="3" type="ORF">M0R45_018474</name>
</gene>
<dbReference type="Pfam" id="PF00076">
    <property type="entry name" value="RRM_1"/>
    <property type="match status" value="1"/>
</dbReference>
<dbReference type="AlphaFoldDB" id="A0AAW1X6E3"/>
<proteinExistence type="predicted"/>
<dbReference type="Proteomes" id="UP001457282">
    <property type="component" value="Unassembled WGS sequence"/>
</dbReference>
<dbReference type="PANTHER" id="PTHR34568:SF5">
    <property type="entry name" value="RNA-BINDING (RRM_RBD_RNP MOTIFS) FAMILY PROTEIN"/>
    <property type="match status" value="1"/>
</dbReference>
<evidence type="ECO:0000313" key="4">
    <source>
        <dbReference type="Proteomes" id="UP001457282"/>
    </source>
</evidence>
<name>A0AAW1X6E3_RUBAR</name>
<feature type="domain" description="RRM" evidence="2">
    <location>
        <begin position="676"/>
        <end position="743"/>
    </location>
</feature>
<dbReference type="InterPro" id="IPR058941">
    <property type="entry name" value="HTH_AT3G52170-like"/>
</dbReference>
<accession>A0AAW1X6E3</accession>
<dbReference type="PANTHER" id="PTHR34568">
    <property type="entry name" value="RRM DOMAIN-CONTAINING PROTEIN"/>
    <property type="match status" value="1"/>
</dbReference>
<feature type="compositionally biased region" description="Polar residues" evidence="1">
    <location>
        <begin position="175"/>
        <end position="188"/>
    </location>
</feature>
<feature type="region of interest" description="Disordered" evidence="1">
    <location>
        <begin position="473"/>
        <end position="566"/>
    </location>
</feature>
<dbReference type="InterPro" id="IPR000504">
    <property type="entry name" value="RRM_dom"/>
</dbReference>
<reference evidence="3 4" key="1">
    <citation type="journal article" date="2023" name="G3 (Bethesda)">
        <title>A chromosome-length genome assembly and annotation of blackberry (Rubus argutus, cv. 'Hillquist').</title>
        <authorList>
            <person name="Bruna T."/>
            <person name="Aryal R."/>
            <person name="Dudchenko O."/>
            <person name="Sargent D.J."/>
            <person name="Mead D."/>
            <person name="Buti M."/>
            <person name="Cavallini A."/>
            <person name="Hytonen T."/>
            <person name="Andres J."/>
            <person name="Pham M."/>
            <person name="Weisz D."/>
            <person name="Mascagni F."/>
            <person name="Usai G."/>
            <person name="Natali L."/>
            <person name="Bassil N."/>
            <person name="Fernandez G.E."/>
            <person name="Lomsadze A."/>
            <person name="Armour M."/>
            <person name="Olukolu B."/>
            <person name="Poorten T."/>
            <person name="Britton C."/>
            <person name="Davik J."/>
            <person name="Ashrafi H."/>
            <person name="Aiden E.L."/>
            <person name="Borodovsky M."/>
            <person name="Worthington M."/>
        </authorList>
    </citation>
    <scope>NUCLEOTIDE SEQUENCE [LARGE SCALE GENOMIC DNA]</scope>
    <source>
        <strain evidence="3">PI 553951</strain>
    </source>
</reference>
<evidence type="ECO:0000259" key="2">
    <source>
        <dbReference type="SMART" id="SM00360"/>
    </source>
</evidence>
<evidence type="ECO:0000313" key="3">
    <source>
        <dbReference type="EMBL" id="KAK9931185.1"/>
    </source>
</evidence>
<dbReference type="CDD" id="cd00590">
    <property type="entry name" value="RRM_SF"/>
    <property type="match status" value="2"/>
</dbReference>
<dbReference type="SMART" id="SM00360">
    <property type="entry name" value="RRM"/>
    <property type="match status" value="2"/>
</dbReference>
<organism evidence="3 4">
    <name type="scientific">Rubus argutus</name>
    <name type="common">Southern blackberry</name>
    <dbReference type="NCBI Taxonomy" id="59490"/>
    <lineage>
        <taxon>Eukaryota</taxon>
        <taxon>Viridiplantae</taxon>
        <taxon>Streptophyta</taxon>
        <taxon>Embryophyta</taxon>
        <taxon>Tracheophyta</taxon>
        <taxon>Spermatophyta</taxon>
        <taxon>Magnoliopsida</taxon>
        <taxon>eudicotyledons</taxon>
        <taxon>Gunneridae</taxon>
        <taxon>Pentapetalae</taxon>
        <taxon>rosids</taxon>
        <taxon>fabids</taxon>
        <taxon>Rosales</taxon>
        <taxon>Rosaceae</taxon>
        <taxon>Rosoideae</taxon>
        <taxon>Rosoideae incertae sedis</taxon>
        <taxon>Rubus</taxon>
    </lineage>
</organism>
<feature type="region of interest" description="Disordered" evidence="1">
    <location>
        <begin position="133"/>
        <end position="161"/>
    </location>
</feature>
<dbReference type="GO" id="GO:0003723">
    <property type="term" value="F:RNA binding"/>
    <property type="evidence" value="ECO:0007669"/>
    <property type="project" value="InterPro"/>
</dbReference>
<dbReference type="EMBL" id="JBEDUW010000004">
    <property type="protein sequence ID" value="KAK9931185.1"/>
    <property type="molecule type" value="Genomic_DNA"/>
</dbReference>
<evidence type="ECO:0000256" key="1">
    <source>
        <dbReference type="SAM" id="MobiDB-lite"/>
    </source>
</evidence>
<dbReference type="InterPro" id="IPR012677">
    <property type="entry name" value="Nucleotide-bd_a/b_plait_sf"/>
</dbReference>
<comment type="caution">
    <text evidence="3">The sequence shown here is derived from an EMBL/GenBank/DDBJ whole genome shotgun (WGS) entry which is preliminary data.</text>
</comment>
<sequence length="879" mass="96640">MTLNRLLLLRKPAIHFHKTAVPKSTSWCSSSSSSSGAEKPSSLDILEAAATAKEQRDVAEEEADNKYMERHSGSFLHPTDVQNEVGESWLTLKGIFTNLKAKMLGSPQFQNQNTVEIFDSAADKTVSDVIKTKDSPQDSEIGQPDHSIPMPKVISDSQSCKPKISTGLRSDIVGETSSSDVLDGTASNEARVPKNLDSTGPSELLTKMLQLHSSAGIVCSSENSVVATVSEVRKESVSENKSTIDTLHIKQKRSLGNSAGQVASKGIRGRVGHKDVEHGIKESLVQTLEAFADTHNNEKRITETAASNIIWKRSSKDIGQSGVRPESHRQLEVGVLESDSGCLSSLTHQLPGEVYRILQKDVANGSTVVGNGNHQLGKKTSIFDLTPTAGSDVGKMPASSNGSQQVMGLANMFMKTMKDQKADEMTSRVGTLASNGVLELLNETNDKTTSKEDMGNRFNINGLIGCIKELPRESSTNTSQNCTTANNTGPLIKKVGSVKKVPSHTNAQESDAKREESPLRGHAMGRETSTLRGSDDLEVGARKKSKARPTSKEDLNKTPSTSYQKEKSTESKVLVRFLLKHVQESLISEAFNDCGGVVKIQLLPLIEGSNYRDAYVHFKTREGSQNALRKSDLIIEGSFVLVEATSLDDLPNKISIPNLIGDLEVPLVLVKNPTRTVMIKQLTHDISTYQLKEALAFCGSGVSRFFWGSSSSVAYVEFETEDAKERAIAAYSINVQGKQLLIFRIDVPRTTVIRITNFDETVFSRPRLSAKIISICRSYGEVYREKLRGQGILDVYFKLAEWPNMLSILNRLNGMEVAGHRWIAQPAPIFPPEVLQVLWSKPDERIHVKSVLRRLLQDIELPVEIRNLATKYYGDKYFE</sequence>
<keyword evidence="4" id="KW-1185">Reference proteome</keyword>
<dbReference type="Pfam" id="PF25896">
    <property type="entry name" value="HTH_AT3G52170"/>
    <property type="match status" value="1"/>
</dbReference>
<feature type="compositionally biased region" description="Polar residues" evidence="1">
    <location>
        <begin position="473"/>
        <end position="489"/>
    </location>
</feature>
<feature type="compositionally biased region" description="Basic and acidic residues" evidence="1">
    <location>
        <begin position="510"/>
        <end position="519"/>
    </location>
</feature>
<feature type="region of interest" description="Disordered" evidence="1">
    <location>
        <begin position="175"/>
        <end position="198"/>
    </location>
</feature>
<dbReference type="InterPro" id="IPR035979">
    <property type="entry name" value="RBD_domain_sf"/>
</dbReference>
<protein>
    <recommendedName>
        <fullName evidence="2">RRM domain-containing protein</fullName>
    </recommendedName>
</protein>
<dbReference type="Gene3D" id="3.30.70.330">
    <property type="match status" value="2"/>
</dbReference>
<dbReference type="InterPro" id="IPR058942">
    <property type="entry name" value="AT3G52170-like"/>
</dbReference>
<dbReference type="SUPFAM" id="SSF54928">
    <property type="entry name" value="RNA-binding domain, RBD"/>
    <property type="match status" value="2"/>
</dbReference>